<keyword evidence="5 8" id="KW-0812">Transmembrane</keyword>
<comment type="caution">
    <text evidence="9">The sequence shown here is derived from an EMBL/GenBank/DDBJ whole genome shotgun (WGS) entry which is preliminary data.</text>
</comment>
<organism evidence="9 10">
    <name type="scientific">Marinospirillum insulare</name>
    <dbReference type="NCBI Taxonomy" id="217169"/>
    <lineage>
        <taxon>Bacteria</taxon>
        <taxon>Pseudomonadati</taxon>
        <taxon>Pseudomonadota</taxon>
        <taxon>Gammaproteobacteria</taxon>
        <taxon>Oceanospirillales</taxon>
        <taxon>Oceanospirillaceae</taxon>
        <taxon>Marinospirillum</taxon>
    </lineage>
</organism>
<dbReference type="InterPro" id="IPR037185">
    <property type="entry name" value="EmrE-like"/>
</dbReference>
<feature type="transmembrane region" description="Helical" evidence="8">
    <location>
        <begin position="7"/>
        <end position="27"/>
    </location>
</feature>
<comment type="subcellular location">
    <subcellularLocation>
        <location evidence="1">Cell membrane</location>
        <topology evidence="1">Multi-pass membrane protein</topology>
    </subcellularLocation>
</comment>
<protein>
    <submittedName>
        <fullName evidence="9">Transporter</fullName>
    </submittedName>
</protein>
<keyword evidence="7 8" id="KW-0472">Membrane</keyword>
<accession>A0ABQ5ZRM4</accession>
<feature type="transmembrane region" description="Helical" evidence="8">
    <location>
        <begin position="98"/>
        <end position="115"/>
    </location>
</feature>
<feature type="transmembrane region" description="Helical" evidence="8">
    <location>
        <begin position="204"/>
        <end position="226"/>
    </location>
</feature>
<dbReference type="SUPFAM" id="SSF103481">
    <property type="entry name" value="Multidrug resistance efflux transporter EmrE"/>
    <property type="match status" value="2"/>
</dbReference>
<feature type="transmembrane region" description="Helical" evidence="8">
    <location>
        <begin position="173"/>
        <end position="192"/>
    </location>
</feature>
<dbReference type="Proteomes" id="UP001156682">
    <property type="component" value="Unassembled WGS sequence"/>
</dbReference>
<comment type="similarity">
    <text evidence="2">Belongs to the EamA transporter family.</text>
</comment>
<evidence type="ECO:0000313" key="9">
    <source>
        <dbReference type="EMBL" id="GLR62629.1"/>
    </source>
</evidence>
<reference evidence="10" key="1">
    <citation type="journal article" date="2019" name="Int. J. Syst. Evol. Microbiol.">
        <title>The Global Catalogue of Microorganisms (GCM) 10K type strain sequencing project: providing services to taxonomists for standard genome sequencing and annotation.</title>
        <authorList>
            <consortium name="The Broad Institute Genomics Platform"/>
            <consortium name="The Broad Institute Genome Sequencing Center for Infectious Disease"/>
            <person name="Wu L."/>
            <person name="Ma J."/>
        </authorList>
    </citation>
    <scope>NUCLEOTIDE SEQUENCE [LARGE SCALE GENOMIC DNA]</scope>
    <source>
        <strain evidence="10">NBRC 100033</strain>
    </source>
</reference>
<dbReference type="RefSeq" id="WP_027850068.1">
    <property type="nucleotide sequence ID" value="NZ_BSOR01000001.1"/>
</dbReference>
<dbReference type="NCBIfam" id="TIGR00688">
    <property type="entry name" value="rarD"/>
    <property type="match status" value="1"/>
</dbReference>
<proteinExistence type="inferred from homology"/>
<evidence type="ECO:0000256" key="3">
    <source>
        <dbReference type="ARBA" id="ARBA00022448"/>
    </source>
</evidence>
<feature type="transmembrane region" description="Helical" evidence="8">
    <location>
        <begin position="145"/>
        <end position="161"/>
    </location>
</feature>
<keyword evidence="10" id="KW-1185">Reference proteome</keyword>
<gene>
    <name evidence="9" type="primary">rarD</name>
    <name evidence="9" type="ORF">GCM10007878_00640</name>
</gene>
<dbReference type="PANTHER" id="PTHR22911:SF137">
    <property type="entry name" value="SOLUTE CARRIER FAMILY 35 MEMBER G2-RELATED"/>
    <property type="match status" value="1"/>
</dbReference>
<evidence type="ECO:0000256" key="5">
    <source>
        <dbReference type="ARBA" id="ARBA00022692"/>
    </source>
</evidence>
<keyword evidence="3" id="KW-0813">Transport</keyword>
<evidence type="ECO:0000256" key="7">
    <source>
        <dbReference type="ARBA" id="ARBA00023136"/>
    </source>
</evidence>
<evidence type="ECO:0000313" key="10">
    <source>
        <dbReference type="Proteomes" id="UP001156682"/>
    </source>
</evidence>
<keyword evidence="6 8" id="KW-1133">Transmembrane helix</keyword>
<keyword evidence="4" id="KW-1003">Cell membrane</keyword>
<feature type="transmembrane region" description="Helical" evidence="8">
    <location>
        <begin position="64"/>
        <end position="86"/>
    </location>
</feature>
<feature type="transmembrane region" description="Helical" evidence="8">
    <location>
        <begin position="233"/>
        <end position="252"/>
    </location>
</feature>
<evidence type="ECO:0000256" key="4">
    <source>
        <dbReference type="ARBA" id="ARBA00022475"/>
    </source>
</evidence>
<dbReference type="InterPro" id="IPR004626">
    <property type="entry name" value="RarD"/>
</dbReference>
<feature type="transmembrane region" description="Helical" evidence="8">
    <location>
        <begin position="33"/>
        <end position="52"/>
    </location>
</feature>
<feature type="transmembrane region" description="Helical" evidence="8">
    <location>
        <begin position="264"/>
        <end position="282"/>
    </location>
</feature>
<sequence>MQGLGLALAAYMIWGCFPLFFSLLSSVTASEVLVHRVIWSLVATLFISLVFKRGRGLLALFKQPVALSWLALSSILIATNWLIFIWAVGQQRVMEASLGYFLTPLVSLVLGRIFLKEKLHFWQAAAGWLAGIAVAWELISLGSLPWIPLSLALTFGFYGLVRKQHPVDALHGLTAETLWMLPLAFIWLGWAYLSSTSVGYGSSWQISLLLMASGLMTAAPLLLFAAAAQRLDLSVVGFIMYINPTMQFISAVVILKEDYPPERLITFALIWAAMLLFMWGLWQARRLLKQQRLAEQQATD</sequence>
<evidence type="ECO:0000256" key="6">
    <source>
        <dbReference type="ARBA" id="ARBA00022989"/>
    </source>
</evidence>
<name>A0ABQ5ZRM4_9GAMM</name>
<dbReference type="EMBL" id="BSOR01000001">
    <property type="protein sequence ID" value="GLR62629.1"/>
    <property type="molecule type" value="Genomic_DNA"/>
</dbReference>
<evidence type="ECO:0000256" key="1">
    <source>
        <dbReference type="ARBA" id="ARBA00004651"/>
    </source>
</evidence>
<dbReference type="PANTHER" id="PTHR22911">
    <property type="entry name" value="ACYL-MALONYL CONDENSING ENZYME-RELATED"/>
    <property type="match status" value="1"/>
</dbReference>
<evidence type="ECO:0000256" key="8">
    <source>
        <dbReference type="SAM" id="Phobius"/>
    </source>
</evidence>
<evidence type="ECO:0000256" key="2">
    <source>
        <dbReference type="ARBA" id="ARBA00007362"/>
    </source>
</evidence>